<evidence type="ECO:0000313" key="2">
    <source>
        <dbReference type="Proteomes" id="UP000236291"/>
    </source>
</evidence>
<dbReference type="AlphaFoldDB" id="A0A2K3JUP2"/>
<reference evidence="1 2" key="1">
    <citation type="journal article" date="2014" name="Am. J. Bot.">
        <title>Genome assembly and annotation for red clover (Trifolium pratense; Fabaceae).</title>
        <authorList>
            <person name="Istvanek J."/>
            <person name="Jaros M."/>
            <person name="Krenek A."/>
            <person name="Repkova J."/>
        </authorList>
    </citation>
    <scope>NUCLEOTIDE SEQUENCE [LARGE SCALE GENOMIC DNA]</scope>
    <source>
        <strain evidence="2">cv. Tatra</strain>
        <tissue evidence="1">Young leaves</tissue>
    </source>
</reference>
<evidence type="ECO:0000313" key="1">
    <source>
        <dbReference type="EMBL" id="PNX57720.1"/>
    </source>
</evidence>
<accession>A0A2K3JUP2</accession>
<protein>
    <submittedName>
        <fullName evidence="1">Disease resistance protein</fullName>
    </submittedName>
</protein>
<proteinExistence type="predicted"/>
<name>A0A2K3JUP2_TRIPR</name>
<dbReference type="ExpressionAtlas" id="A0A2K3JUP2">
    <property type="expression patterns" value="baseline"/>
</dbReference>
<feature type="non-terminal residue" evidence="1">
    <location>
        <position position="1"/>
    </location>
</feature>
<gene>
    <name evidence="1" type="ORF">L195_g058834</name>
</gene>
<dbReference type="Proteomes" id="UP000236291">
    <property type="component" value="Unassembled WGS sequence"/>
</dbReference>
<comment type="caution">
    <text evidence="1">The sequence shown here is derived from an EMBL/GenBank/DDBJ whole genome shotgun (WGS) entry which is preliminary data.</text>
</comment>
<sequence length="107" mass="12388">IDSNHKEEKKRESMEILTAVAGKVADYTVVPIGRQASYLIFYKGNFKMLADRVNDLHAVRERIIHSVEEERGNGKEIERDVQNWLEKVDAVIERANQLQKDPRRANV</sequence>
<dbReference type="EMBL" id="ASHM01124695">
    <property type="protein sequence ID" value="PNX57720.1"/>
    <property type="molecule type" value="Genomic_DNA"/>
</dbReference>
<reference evidence="1 2" key="2">
    <citation type="journal article" date="2017" name="Front. Plant Sci.">
        <title>Gene Classification and Mining of Molecular Markers Useful in Red Clover (Trifolium pratense) Breeding.</title>
        <authorList>
            <person name="Istvanek J."/>
            <person name="Dluhosova J."/>
            <person name="Dluhos P."/>
            <person name="Patkova L."/>
            <person name="Nedelnik J."/>
            <person name="Repkova J."/>
        </authorList>
    </citation>
    <scope>NUCLEOTIDE SEQUENCE [LARGE SCALE GENOMIC DNA]</scope>
    <source>
        <strain evidence="2">cv. Tatra</strain>
        <tissue evidence="1">Young leaves</tissue>
    </source>
</reference>
<organism evidence="1 2">
    <name type="scientific">Trifolium pratense</name>
    <name type="common">Red clover</name>
    <dbReference type="NCBI Taxonomy" id="57577"/>
    <lineage>
        <taxon>Eukaryota</taxon>
        <taxon>Viridiplantae</taxon>
        <taxon>Streptophyta</taxon>
        <taxon>Embryophyta</taxon>
        <taxon>Tracheophyta</taxon>
        <taxon>Spermatophyta</taxon>
        <taxon>Magnoliopsida</taxon>
        <taxon>eudicotyledons</taxon>
        <taxon>Gunneridae</taxon>
        <taxon>Pentapetalae</taxon>
        <taxon>rosids</taxon>
        <taxon>fabids</taxon>
        <taxon>Fabales</taxon>
        <taxon>Fabaceae</taxon>
        <taxon>Papilionoideae</taxon>
        <taxon>50 kb inversion clade</taxon>
        <taxon>NPAAA clade</taxon>
        <taxon>Hologalegina</taxon>
        <taxon>IRL clade</taxon>
        <taxon>Trifolieae</taxon>
        <taxon>Trifolium</taxon>
    </lineage>
</organism>
<feature type="non-terminal residue" evidence="1">
    <location>
        <position position="107"/>
    </location>
</feature>